<evidence type="ECO:0000256" key="6">
    <source>
        <dbReference type="ARBA" id="ARBA00022989"/>
    </source>
</evidence>
<evidence type="ECO:0000256" key="1">
    <source>
        <dbReference type="ARBA" id="ARBA00022475"/>
    </source>
</evidence>
<evidence type="ECO:0000256" key="5">
    <source>
        <dbReference type="ARBA" id="ARBA00022801"/>
    </source>
</evidence>
<feature type="transmembrane region" description="Helical" evidence="8">
    <location>
        <begin position="102"/>
        <end position="122"/>
    </location>
</feature>
<keyword evidence="6 8" id="KW-1133">Transmembrane helix</keyword>
<evidence type="ECO:0000313" key="10">
    <source>
        <dbReference type="Proteomes" id="UP000184241"/>
    </source>
</evidence>
<dbReference type="EMBL" id="FQXU01000015">
    <property type="protein sequence ID" value="SHI52483.1"/>
    <property type="molecule type" value="Genomic_DNA"/>
</dbReference>
<keyword evidence="2" id="KW-0673">Quorum sensing</keyword>
<keyword evidence="7 8" id="KW-0472">Membrane</keyword>
<dbReference type="GO" id="GO:0009372">
    <property type="term" value="P:quorum sensing"/>
    <property type="evidence" value="ECO:0007669"/>
    <property type="project" value="UniProtKB-KW"/>
</dbReference>
<evidence type="ECO:0000256" key="7">
    <source>
        <dbReference type="ARBA" id="ARBA00023136"/>
    </source>
</evidence>
<dbReference type="InterPro" id="IPR006741">
    <property type="entry name" value="AgrB"/>
</dbReference>
<evidence type="ECO:0000256" key="8">
    <source>
        <dbReference type="SAM" id="Phobius"/>
    </source>
</evidence>
<keyword evidence="1" id="KW-1003">Cell membrane</keyword>
<accession>A0A1M6BV47</accession>
<dbReference type="GO" id="GO:0016020">
    <property type="term" value="C:membrane"/>
    <property type="evidence" value="ECO:0007669"/>
    <property type="project" value="InterPro"/>
</dbReference>
<dbReference type="Pfam" id="PF04647">
    <property type="entry name" value="AgrB"/>
    <property type="match status" value="1"/>
</dbReference>
<dbReference type="RefSeq" id="WP_073022294.1">
    <property type="nucleotide sequence ID" value="NZ_FQXU01000015.1"/>
</dbReference>
<keyword evidence="4 8" id="KW-0812">Transmembrane</keyword>
<evidence type="ECO:0000313" key="9">
    <source>
        <dbReference type="EMBL" id="SHI52483.1"/>
    </source>
</evidence>
<organism evidence="9 10">
    <name type="scientific">Clostridium intestinale DSM 6191</name>
    <dbReference type="NCBI Taxonomy" id="1121320"/>
    <lineage>
        <taxon>Bacteria</taxon>
        <taxon>Bacillati</taxon>
        <taxon>Bacillota</taxon>
        <taxon>Clostridia</taxon>
        <taxon>Eubacteriales</taxon>
        <taxon>Clostridiaceae</taxon>
        <taxon>Clostridium</taxon>
    </lineage>
</organism>
<dbReference type="GO" id="GO:0008233">
    <property type="term" value="F:peptidase activity"/>
    <property type="evidence" value="ECO:0007669"/>
    <property type="project" value="UniProtKB-KW"/>
</dbReference>
<feature type="transmembrane region" description="Helical" evidence="8">
    <location>
        <begin position="41"/>
        <end position="64"/>
    </location>
</feature>
<keyword evidence="3" id="KW-0645">Protease</keyword>
<reference evidence="9 10" key="1">
    <citation type="submission" date="2016-11" db="EMBL/GenBank/DDBJ databases">
        <authorList>
            <person name="Jaros S."/>
            <person name="Januszkiewicz K."/>
            <person name="Wedrychowicz H."/>
        </authorList>
    </citation>
    <scope>NUCLEOTIDE SEQUENCE [LARGE SCALE GENOMIC DNA]</scope>
    <source>
        <strain evidence="9 10">DSM 6191</strain>
    </source>
</reference>
<protein>
    <submittedName>
        <fullName evidence="9">Accessory gene regulator B</fullName>
    </submittedName>
</protein>
<dbReference type="SMART" id="SM00793">
    <property type="entry name" value="AgrB"/>
    <property type="match status" value="1"/>
</dbReference>
<dbReference type="AlphaFoldDB" id="A0A1M6BV47"/>
<evidence type="ECO:0000256" key="3">
    <source>
        <dbReference type="ARBA" id="ARBA00022670"/>
    </source>
</evidence>
<dbReference type="Proteomes" id="UP000184241">
    <property type="component" value="Unassembled WGS sequence"/>
</dbReference>
<proteinExistence type="predicted"/>
<name>A0A1M6BV47_9CLOT</name>
<feature type="transmembrane region" description="Helical" evidence="8">
    <location>
        <begin position="76"/>
        <end position="96"/>
    </location>
</feature>
<sequence>MIELVSEKLTNYISSNSDINDSEIPKINFAIKSILSESSKFIIMFIIFFMLGTENYFLLSFIILSSIRIYSGGIHFYTYKACLAFSMLVFFITSYLTPKYIGQVPLILYLILSILSLIIIYIKSPQVSKYRKKMRMYNDPKIILRRKLISTFLTLLFLCASFLIFKCTVYINCAIITIFIQAFQLIPSSRING</sequence>
<evidence type="ECO:0000256" key="2">
    <source>
        <dbReference type="ARBA" id="ARBA00022654"/>
    </source>
</evidence>
<evidence type="ECO:0000256" key="4">
    <source>
        <dbReference type="ARBA" id="ARBA00022692"/>
    </source>
</evidence>
<dbReference type="GO" id="GO:0006508">
    <property type="term" value="P:proteolysis"/>
    <property type="evidence" value="ECO:0007669"/>
    <property type="project" value="UniProtKB-KW"/>
</dbReference>
<feature type="transmembrane region" description="Helical" evidence="8">
    <location>
        <begin position="143"/>
        <end position="163"/>
    </location>
</feature>
<keyword evidence="5" id="KW-0378">Hydrolase</keyword>
<feature type="transmembrane region" description="Helical" evidence="8">
    <location>
        <begin position="169"/>
        <end position="186"/>
    </location>
</feature>
<gene>
    <name evidence="9" type="ORF">SAMN02745941_03951</name>
</gene>